<keyword evidence="4" id="KW-1185">Reference proteome</keyword>
<organism evidence="3 4">
    <name type="scientific">Leifsonia williamsii</name>
    <dbReference type="NCBI Taxonomy" id="3035919"/>
    <lineage>
        <taxon>Bacteria</taxon>
        <taxon>Bacillati</taxon>
        <taxon>Actinomycetota</taxon>
        <taxon>Actinomycetes</taxon>
        <taxon>Micrococcales</taxon>
        <taxon>Microbacteriaceae</taxon>
        <taxon>Leifsonia</taxon>
    </lineage>
</organism>
<name>A0ABT8KBV6_9MICO</name>
<evidence type="ECO:0000313" key="4">
    <source>
        <dbReference type="Proteomes" id="UP001174208"/>
    </source>
</evidence>
<sequence length="233" mass="22935">MTRPPRSGAGAAAAVAASVLIALAGMAALGGCAGGGGAPTPAASSPVATPASPATTAPAPVITGPSLPPIPRTDIDSRADPQGPAPVAPERVRVPSLDIDMPVVPVGLDETGDVSIPSASHTAGWYRFSSGLRTDSGTIVVVAHIDAWDGIGPFSRLKDAPAGTEVTLTGADASRSFRVDGVAQPAKAPGSLASYFVSTGPVKLVLITCGGVFDDATGHYRENVIATAAPVGG</sequence>
<evidence type="ECO:0000256" key="2">
    <source>
        <dbReference type="SAM" id="MobiDB-lite"/>
    </source>
</evidence>
<protein>
    <submittedName>
        <fullName evidence="3">Sortase</fullName>
    </submittedName>
</protein>
<keyword evidence="1" id="KW-0378">Hydrolase</keyword>
<dbReference type="InterPro" id="IPR005754">
    <property type="entry name" value="Sortase"/>
</dbReference>
<dbReference type="CDD" id="cd05829">
    <property type="entry name" value="Sortase_F"/>
    <property type="match status" value="1"/>
</dbReference>
<feature type="compositionally biased region" description="Low complexity" evidence="2">
    <location>
        <begin position="39"/>
        <end position="65"/>
    </location>
</feature>
<dbReference type="Pfam" id="PF04203">
    <property type="entry name" value="Sortase"/>
    <property type="match status" value="1"/>
</dbReference>
<accession>A0ABT8KBV6</accession>
<dbReference type="PROSITE" id="PS51257">
    <property type="entry name" value="PROKAR_LIPOPROTEIN"/>
    <property type="match status" value="1"/>
</dbReference>
<dbReference type="RefSeq" id="WP_301211358.1">
    <property type="nucleotide sequence ID" value="NZ_JAROCF010000001.1"/>
</dbReference>
<dbReference type="InterPro" id="IPR042001">
    <property type="entry name" value="Sortase_F"/>
</dbReference>
<feature type="region of interest" description="Disordered" evidence="2">
    <location>
        <begin position="35"/>
        <end position="93"/>
    </location>
</feature>
<dbReference type="InterPro" id="IPR023365">
    <property type="entry name" value="Sortase_dom-sf"/>
</dbReference>
<gene>
    <name evidence="3" type="ORF">P5G50_07435</name>
</gene>
<dbReference type="Proteomes" id="UP001174208">
    <property type="component" value="Unassembled WGS sequence"/>
</dbReference>
<evidence type="ECO:0000256" key="1">
    <source>
        <dbReference type="ARBA" id="ARBA00022801"/>
    </source>
</evidence>
<proteinExistence type="predicted"/>
<reference evidence="3" key="1">
    <citation type="submission" date="2023-06" db="EMBL/GenBank/DDBJ databases">
        <title>MT1 and MT2 Draft Genomes of Novel Species.</title>
        <authorList>
            <person name="Venkateswaran K."/>
        </authorList>
    </citation>
    <scope>NUCLEOTIDE SEQUENCE</scope>
    <source>
        <strain evidence="3">F6_8S_P_1B</strain>
    </source>
</reference>
<dbReference type="SUPFAM" id="SSF63817">
    <property type="entry name" value="Sortase"/>
    <property type="match status" value="1"/>
</dbReference>
<comment type="caution">
    <text evidence="3">The sequence shown here is derived from an EMBL/GenBank/DDBJ whole genome shotgun (WGS) entry which is preliminary data.</text>
</comment>
<dbReference type="EMBL" id="JAROCF010000001">
    <property type="protein sequence ID" value="MDN4614281.1"/>
    <property type="molecule type" value="Genomic_DNA"/>
</dbReference>
<dbReference type="Gene3D" id="2.40.260.10">
    <property type="entry name" value="Sortase"/>
    <property type="match status" value="1"/>
</dbReference>
<evidence type="ECO:0000313" key="3">
    <source>
        <dbReference type="EMBL" id="MDN4614281.1"/>
    </source>
</evidence>